<gene>
    <name evidence="2" type="ORF">NCTC10738_02672</name>
</gene>
<comment type="similarity">
    <text evidence="1">Belongs to the ornithine cyclodeaminase/mu-crystallin family.</text>
</comment>
<dbReference type="SUPFAM" id="SSF51735">
    <property type="entry name" value="NAD(P)-binding Rossmann-fold domains"/>
    <property type="match status" value="1"/>
</dbReference>
<protein>
    <submittedName>
        <fullName evidence="2">Ornithine cyclodeaminase</fullName>
    </submittedName>
</protein>
<reference evidence="2 3" key="1">
    <citation type="submission" date="2018-06" db="EMBL/GenBank/DDBJ databases">
        <authorList>
            <consortium name="Pathogen Informatics"/>
            <person name="Doyle S."/>
        </authorList>
    </citation>
    <scope>NUCLEOTIDE SEQUENCE [LARGE SCALE GENOMIC DNA]</scope>
    <source>
        <strain evidence="2 3">NCTC10738</strain>
    </source>
</reference>
<dbReference type="GO" id="GO:0016491">
    <property type="term" value="F:oxidoreductase activity"/>
    <property type="evidence" value="ECO:0007669"/>
    <property type="project" value="UniProtKB-ARBA"/>
</dbReference>
<accession>A0A380AE30</accession>
<proteinExistence type="inferred from homology"/>
<evidence type="ECO:0000313" key="3">
    <source>
        <dbReference type="Proteomes" id="UP000254069"/>
    </source>
</evidence>
<dbReference type="Gene3D" id="3.30.1780.10">
    <property type="entry name" value="ornithine cyclodeaminase, domain 1"/>
    <property type="match status" value="1"/>
</dbReference>
<dbReference type="InterPro" id="IPR036291">
    <property type="entry name" value="NAD(P)-bd_dom_sf"/>
</dbReference>
<dbReference type="Gene3D" id="3.40.50.720">
    <property type="entry name" value="NAD(P)-binding Rossmann-like Domain"/>
    <property type="match status" value="1"/>
</dbReference>
<name>A0A380AE30_9GAMM</name>
<dbReference type="GO" id="GO:0005737">
    <property type="term" value="C:cytoplasm"/>
    <property type="evidence" value="ECO:0007669"/>
    <property type="project" value="TreeGrafter"/>
</dbReference>
<dbReference type="PIRSF" id="PIRSF001439">
    <property type="entry name" value="CryM"/>
    <property type="match status" value="1"/>
</dbReference>
<dbReference type="Proteomes" id="UP000254069">
    <property type="component" value="Unassembled WGS sequence"/>
</dbReference>
<evidence type="ECO:0000256" key="1">
    <source>
        <dbReference type="ARBA" id="ARBA00008903"/>
    </source>
</evidence>
<organism evidence="2 3">
    <name type="scientific">Shewanella algae</name>
    <dbReference type="NCBI Taxonomy" id="38313"/>
    <lineage>
        <taxon>Bacteria</taxon>
        <taxon>Pseudomonadati</taxon>
        <taxon>Pseudomonadota</taxon>
        <taxon>Gammaproteobacteria</taxon>
        <taxon>Alteromonadales</taxon>
        <taxon>Shewanellaceae</taxon>
        <taxon>Shewanella</taxon>
    </lineage>
</organism>
<dbReference type="InterPro" id="IPR023401">
    <property type="entry name" value="ODC_N"/>
</dbReference>
<dbReference type="FunFam" id="3.40.50.720:FF:000311">
    <property type="entry name" value="Ornithine cyclodeaminase"/>
    <property type="match status" value="1"/>
</dbReference>
<dbReference type="RefSeq" id="WP_115389866.1">
    <property type="nucleotide sequence ID" value="NZ_JADZHC010000067.1"/>
</dbReference>
<dbReference type="GO" id="GO:0019752">
    <property type="term" value="P:carboxylic acid metabolic process"/>
    <property type="evidence" value="ECO:0007669"/>
    <property type="project" value="UniProtKB-ARBA"/>
</dbReference>
<dbReference type="NCBIfam" id="NF004793">
    <property type="entry name" value="PRK06141.1"/>
    <property type="match status" value="1"/>
</dbReference>
<evidence type="ECO:0000313" key="2">
    <source>
        <dbReference type="EMBL" id="SUI78877.1"/>
    </source>
</evidence>
<dbReference type="AlphaFoldDB" id="A0A380AE30"/>
<dbReference type="PANTHER" id="PTHR13812">
    <property type="entry name" value="KETIMINE REDUCTASE MU-CRYSTALLIN"/>
    <property type="match status" value="1"/>
</dbReference>
<sequence>MKIIPAEQIQQVLDFPSLITALKHSFANAPNLPKRNLYPLDNSSKDAFAVLPAWDDSAIAVKAFSYFPENPSRNAELKSLYSQILLFSRETGEPLALLDGTSITYWRTAAVSALAAASLAREDANHLLLFGTGNLASYMALAHAAVRPITEIAIRGRSRDKAAKVMEQIGAKRPDIRLSFCEEIERDVANADIISCATGSPVPLFDGNWVTPGTHVDLVGNHHQDARECDTELMLRSQVFVDNRSNVFAEAGELLLPKAEGVFHLEQVSAELAELCRAEHSGRQNREEITLFKSVGSALGDLSAANLVYRTLYPGGNT</sequence>
<dbReference type="Pfam" id="PF02423">
    <property type="entry name" value="OCD_Mu_crystall"/>
    <property type="match status" value="1"/>
</dbReference>
<keyword evidence="3" id="KW-1185">Reference proteome</keyword>
<dbReference type="EMBL" id="UGYO01000001">
    <property type="protein sequence ID" value="SUI78877.1"/>
    <property type="molecule type" value="Genomic_DNA"/>
</dbReference>
<dbReference type="InterPro" id="IPR003462">
    <property type="entry name" value="ODC_Mu_crystall"/>
</dbReference>
<dbReference type="PANTHER" id="PTHR13812:SF19">
    <property type="entry name" value="KETIMINE REDUCTASE MU-CRYSTALLIN"/>
    <property type="match status" value="1"/>
</dbReference>